<evidence type="ECO:0000256" key="2">
    <source>
        <dbReference type="SAM" id="MobiDB-lite"/>
    </source>
</evidence>
<evidence type="ECO:0000256" key="3">
    <source>
        <dbReference type="SAM" id="SignalP"/>
    </source>
</evidence>
<feature type="domain" description="RlpA-like protein double-psi beta-barrel" evidence="4">
    <location>
        <begin position="234"/>
        <end position="326"/>
    </location>
</feature>
<dbReference type="STRING" id="5286.A0A0K3CE15"/>
<protein>
    <submittedName>
        <fullName evidence="5">BY PROTMAP: gi|472587137|gb|EMS24636.1| expansin family protein [Rhodosporidium toruloides NP11] gi|647394677|emb|CDR35910.1| RHTO0S01e09956g1_1 [Rhodosporidium toruloides]</fullName>
    </submittedName>
    <submittedName>
        <fullName evidence="6">RlpA-like double-psi beta-barrel-containing protein domain-containing protein</fullName>
    </submittedName>
</protein>
<accession>A0A0K3CE15</accession>
<dbReference type="CDD" id="cd22191">
    <property type="entry name" value="DPBB_RlpA_EXP_N-like"/>
    <property type="match status" value="2"/>
</dbReference>
<feature type="chain" id="PRO_5033719150" evidence="3">
    <location>
        <begin position="19"/>
        <end position="341"/>
    </location>
</feature>
<organism evidence="5 7">
    <name type="scientific">Rhodotorula toruloides</name>
    <name type="common">Yeast</name>
    <name type="synonym">Rhodosporidium toruloides</name>
    <dbReference type="NCBI Taxonomy" id="5286"/>
    <lineage>
        <taxon>Eukaryota</taxon>
        <taxon>Fungi</taxon>
        <taxon>Dikarya</taxon>
        <taxon>Basidiomycota</taxon>
        <taxon>Pucciniomycotina</taxon>
        <taxon>Microbotryomycetes</taxon>
        <taxon>Sporidiobolales</taxon>
        <taxon>Sporidiobolaceae</taxon>
        <taxon>Rhodotorula</taxon>
    </lineage>
</organism>
<evidence type="ECO:0000256" key="1">
    <source>
        <dbReference type="ARBA" id="ARBA00022729"/>
    </source>
</evidence>
<dbReference type="Pfam" id="PF03330">
    <property type="entry name" value="DPBB_1"/>
    <property type="match status" value="1"/>
</dbReference>
<feature type="signal peptide" evidence="3">
    <location>
        <begin position="1"/>
        <end position="18"/>
    </location>
</feature>
<dbReference type="InterPro" id="IPR051477">
    <property type="entry name" value="Expansin_CellWall"/>
</dbReference>
<dbReference type="Gene3D" id="2.40.40.10">
    <property type="entry name" value="RlpA-like domain"/>
    <property type="match status" value="2"/>
</dbReference>
<dbReference type="SUPFAM" id="SSF50685">
    <property type="entry name" value="Barwin-like endoglucanases"/>
    <property type="match status" value="2"/>
</dbReference>
<dbReference type="InterPro" id="IPR036908">
    <property type="entry name" value="RlpA-like_sf"/>
</dbReference>
<dbReference type="AlphaFoldDB" id="A0A0K3CE15"/>
<dbReference type="PANTHER" id="PTHR31836:SF24">
    <property type="entry name" value="RLPA-LIKE PROTEIN DOUBLE-PSI BETA-BARREL DOMAIN-CONTAINING PROTEIN"/>
    <property type="match status" value="1"/>
</dbReference>
<dbReference type="PANTHER" id="PTHR31836">
    <property type="match status" value="1"/>
</dbReference>
<dbReference type="EMBL" id="LCTV02000002">
    <property type="protein sequence ID" value="PRQ76999.1"/>
    <property type="molecule type" value="Genomic_DNA"/>
</dbReference>
<evidence type="ECO:0000313" key="5">
    <source>
        <dbReference type="EMBL" id="CTR05416.1"/>
    </source>
</evidence>
<reference evidence="6 8" key="2">
    <citation type="journal article" date="2018" name="Elife">
        <title>Functional genomics of lipid metabolism in the oleaginous yeast Rhodosporidium toruloides.</title>
        <authorList>
            <person name="Coradetti S.T."/>
            <person name="Pinel D."/>
            <person name="Geiselman G."/>
            <person name="Ito M."/>
            <person name="Mondo S."/>
            <person name="Reilly M.C."/>
            <person name="Cheng Y.F."/>
            <person name="Bauer S."/>
            <person name="Grigoriev I."/>
            <person name="Gladden J.M."/>
            <person name="Simmons B.A."/>
            <person name="Brem R."/>
            <person name="Arkin A.P."/>
            <person name="Skerker J.M."/>
        </authorList>
    </citation>
    <scope>NUCLEOTIDE SEQUENCE [LARGE SCALE GENOMIC DNA]</scope>
    <source>
        <strain evidence="6 8">NBRC 0880</strain>
    </source>
</reference>
<dbReference type="EMBL" id="CWKI01000002">
    <property type="protein sequence ID" value="CTR05416.1"/>
    <property type="molecule type" value="Genomic_DNA"/>
</dbReference>
<evidence type="ECO:0000313" key="7">
    <source>
        <dbReference type="Proteomes" id="UP000199069"/>
    </source>
</evidence>
<proteinExistence type="predicted"/>
<dbReference type="OMA" id="WRFANET"/>
<feature type="region of interest" description="Disordered" evidence="2">
    <location>
        <begin position="147"/>
        <end position="228"/>
    </location>
</feature>
<name>A0A0K3CE15_RHOTO</name>
<keyword evidence="7" id="KW-1185">Reference proteome</keyword>
<dbReference type="Proteomes" id="UP000199069">
    <property type="component" value="Unassembled WGS sequence"/>
</dbReference>
<evidence type="ECO:0000313" key="6">
    <source>
        <dbReference type="EMBL" id="PRQ76999.1"/>
    </source>
</evidence>
<evidence type="ECO:0000313" key="8">
    <source>
        <dbReference type="Proteomes" id="UP000239560"/>
    </source>
</evidence>
<evidence type="ECO:0000259" key="4">
    <source>
        <dbReference type="Pfam" id="PF03330"/>
    </source>
</evidence>
<keyword evidence="1 3" id="KW-0732">Signal</keyword>
<reference evidence="5 7" key="1">
    <citation type="submission" date="2015-07" db="EMBL/GenBank/DDBJ databases">
        <authorList>
            <person name="Cajimat M.N.B."/>
            <person name="Milazzo M.L."/>
            <person name="Fulhorst C.F."/>
        </authorList>
    </citation>
    <scope>NUCLEOTIDE SEQUENCE [LARGE SCALE GENOMIC DNA]</scope>
    <source>
        <strain evidence="5">Single colony</strain>
    </source>
</reference>
<dbReference type="Proteomes" id="UP000239560">
    <property type="component" value="Unassembled WGS sequence"/>
</dbReference>
<gene>
    <name evidence="5" type="primary">FGENESH: predicted gene_2.446</name>
    <name evidence="6" type="ORF">AAT19DRAFT_12417</name>
    <name evidence="5" type="ORF">BN2166_0012770</name>
</gene>
<sequence>MYSQLAVAALAAIASVQAAPLPILATVEAALSTPNATQHNQTAVSYYMNGNNGACGWANQDSDKVVGLPNEFYQDLSSVSPYCGKYIVVTDPRVNKTVTALVADASTGNNTLSLSQGSWNALNGTASDLKTVDWRFANETETAAAKAALSSPASSSSAAPAPSSTTAAQQQQQKQEQPTSSSQKQQTTQQAYTTTQAPSTTSYAPKPTTTTTTQAQATQQKASYDSSASSGTYSGQATYFFQNGVAGACGSVHSDSDYVVAMDSRLYAGGAHCGQTVHITNTKNGKTVTATVADECPTCSSSGSLDLSQGAFNAIGSESDGVEPITWSFAGSSRARRSLSL</sequence>
<dbReference type="InterPro" id="IPR009009">
    <property type="entry name" value="RlpA-like_DPBB"/>
</dbReference>
<dbReference type="OrthoDB" id="623670at2759"/>